<evidence type="ECO:0000256" key="1">
    <source>
        <dbReference type="SAM" id="Coils"/>
    </source>
</evidence>
<organism evidence="4 5">
    <name type="scientific">Vibrio ostreae</name>
    <dbReference type="NCBI Taxonomy" id="2841925"/>
    <lineage>
        <taxon>Bacteria</taxon>
        <taxon>Pseudomonadati</taxon>
        <taxon>Pseudomonadota</taxon>
        <taxon>Gammaproteobacteria</taxon>
        <taxon>Vibrionales</taxon>
        <taxon>Vibrionaceae</taxon>
        <taxon>Vibrio</taxon>
    </lineage>
</organism>
<dbReference type="RefSeq" id="WP_136482606.1">
    <property type="nucleotide sequence ID" value="NZ_CP076643.1"/>
</dbReference>
<keyword evidence="3" id="KW-0472">Membrane</keyword>
<keyword evidence="3" id="KW-1133">Transmembrane helix</keyword>
<feature type="coiled-coil region" evidence="1">
    <location>
        <begin position="38"/>
        <end position="93"/>
    </location>
</feature>
<keyword evidence="1" id="KW-0175">Coiled coil</keyword>
<evidence type="ECO:0000313" key="4">
    <source>
        <dbReference type="EMBL" id="QXO18163.1"/>
    </source>
</evidence>
<feature type="transmembrane region" description="Helical" evidence="3">
    <location>
        <begin position="12"/>
        <end position="30"/>
    </location>
</feature>
<accession>A0A975UAD8</accession>
<keyword evidence="3" id="KW-0812">Transmembrane</keyword>
<proteinExistence type="predicted"/>
<evidence type="ECO:0000256" key="2">
    <source>
        <dbReference type="SAM" id="MobiDB-lite"/>
    </source>
</evidence>
<dbReference type="Proteomes" id="UP000694232">
    <property type="component" value="Chromosome 1"/>
</dbReference>
<name>A0A975UAD8_9VIBR</name>
<dbReference type="Pfam" id="PF10975">
    <property type="entry name" value="DUF2802"/>
    <property type="match status" value="1"/>
</dbReference>
<keyword evidence="5" id="KW-1185">Reference proteome</keyword>
<dbReference type="EMBL" id="CP076643">
    <property type="protein sequence ID" value="QXO18163.1"/>
    <property type="molecule type" value="Genomic_DNA"/>
</dbReference>
<evidence type="ECO:0000256" key="3">
    <source>
        <dbReference type="SAM" id="Phobius"/>
    </source>
</evidence>
<protein>
    <submittedName>
        <fullName evidence="4">DUF2802 domain-containing protein</fullName>
    </submittedName>
</protein>
<dbReference type="AlphaFoldDB" id="A0A975UAD8"/>
<reference evidence="4" key="1">
    <citation type="submission" date="2021-06" db="EMBL/GenBank/DDBJ databases">
        <title>Vibrio nov. sp., novel gut bacterium isolated from Yellow Sea oyster.</title>
        <authorList>
            <person name="Muhammad N."/>
            <person name="Nguyen T.H."/>
            <person name="Lee Y.-J."/>
            <person name="Ko J."/>
            <person name="Kim S.-G."/>
        </authorList>
    </citation>
    <scope>NUCLEOTIDE SEQUENCE</scope>
    <source>
        <strain evidence="4">OG9-811</strain>
    </source>
</reference>
<sequence length="170" mass="19153">MSDWVSLTPSVLAAGGAILFVLLLLALLMVRRSQRRHSDMLRQQIRHLDKELQKANKQALEVRSVMVGLGQQVSEQQDIILHLSERLKELENADTDGRMYSRASKMVKLGADINELIEECELPKAEAELMLSLQKKMSGREAIPPLSSDPEQRSSAGNQQRSARKPVRRN</sequence>
<gene>
    <name evidence="4" type="ORF">KNV97_07690</name>
</gene>
<evidence type="ECO:0000313" key="5">
    <source>
        <dbReference type="Proteomes" id="UP000694232"/>
    </source>
</evidence>
<feature type="region of interest" description="Disordered" evidence="2">
    <location>
        <begin position="140"/>
        <end position="170"/>
    </location>
</feature>
<dbReference type="KEGG" id="vos:KNV97_07690"/>
<dbReference type="InterPro" id="IPR021244">
    <property type="entry name" value="DUF2802"/>
</dbReference>